<evidence type="ECO:0008006" key="3">
    <source>
        <dbReference type="Google" id="ProtNLM"/>
    </source>
</evidence>
<dbReference type="EMBL" id="AP024597">
    <property type="protein sequence ID" value="BCU70336.1"/>
    <property type="molecule type" value="Genomic_DNA"/>
</dbReference>
<sequence>MQDVNFEKVMSKIDEKKVDEIAELIDHLPTLNETLKVVSQLKESGALDTLVNLSYSAKMLRDMLNDDALSNVATMLSGLLELSETVGENYNKFQELMENVDVLADLTRRLKELKESGALDVGLNSLYTLKTLKDMLNDEALANLGNTMSALLEFSNVFSENYKGIMNTLKNWDVIDKLMVKLKELDHSGALDVGLNSLYALKTFKDMLNDEALGNIAATLSLTLDFLPKGLEFLEHAMDPVFYNMVTSLTSPEAKKMLSNPPKITLGGLIASMRDEDVQRGLGIFITMLKILGKSYKA</sequence>
<dbReference type="RefSeq" id="WP_221286892.1">
    <property type="nucleotide sequence ID" value="NZ_AP024597.1"/>
</dbReference>
<evidence type="ECO:0000313" key="2">
    <source>
        <dbReference type="Proteomes" id="UP000825123"/>
    </source>
</evidence>
<protein>
    <recommendedName>
        <fullName evidence="3">DUF1641 domain-containing protein</fullName>
    </recommendedName>
</protein>
<dbReference type="Pfam" id="PF07849">
    <property type="entry name" value="DUF1641"/>
    <property type="match status" value="1"/>
</dbReference>
<dbReference type="GeneID" id="66163353"/>
<dbReference type="PANTHER" id="PTHR38433:SF1">
    <property type="entry name" value="DUF1641 DOMAIN-CONTAINING PROTEIN"/>
    <property type="match status" value="1"/>
</dbReference>
<evidence type="ECO:0000313" key="1">
    <source>
        <dbReference type="EMBL" id="BCU70336.1"/>
    </source>
</evidence>
<name>A0A8D5ZJ82_9CREN</name>
<dbReference type="PANTHER" id="PTHR38433">
    <property type="match status" value="1"/>
</dbReference>
<gene>
    <name evidence="1" type="ORF">KN1_16330</name>
</gene>
<reference evidence="1 2" key="1">
    <citation type="submission" date="2021-04" db="EMBL/GenBank/DDBJ databases">
        <title>Complete genome sequence of Stygiolobus sp. KN-1.</title>
        <authorList>
            <person name="Nakamura K."/>
            <person name="Sakai H."/>
            <person name="Kurosawa N."/>
        </authorList>
    </citation>
    <scope>NUCLEOTIDE SEQUENCE [LARGE SCALE GENOMIC DNA]</scope>
    <source>
        <strain evidence="1 2">KN-1</strain>
    </source>
</reference>
<dbReference type="KEGG" id="csty:KN1_16330"/>
<dbReference type="Proteomes" id="UP000825123">
    <property type="component" value="Chromosome"/>
</dbReference>
<organism evidence="1 2">
    <name type="scientific">Stygiolobus caldivivus</name>
    <dbReference type="NCBI Taxonomy" id="2824673"/>
    <lineage>
        <taxon>Archaea</taxon>
        <taxon>Thermoproteota</taxon>
        <taxon>Thermoprotei</taxon>
        <taxon>Sulfolobales</taxon>
        <taxon>Sulfolobaceae</taxon>
        <taxon>Stygiolobus</taxon>
    </lineage>
</organism>
<accession>A0A8D5ZJ82</accession>
<dbReference type="InterPro" id="IPR012440">
    <property type="entry name" value="DUF1641"/>
</dbReference>
<proteinExistence type="predicted"/>
<dbReference type="AlphaFoldDB" id="A0A8D5ZJ82"/>
<keyword evidence="2" id="KW-1185">Reference proteome</keyword>